<name>A0A0C9U7K0_SPHS4</name>
<accession>A0A0C9U7K0</accession>
<evidence type="ECO:0000313" key="2">
    <source>
        <dbReference type="EMBL" id="KIJ30339.1"/>
    </source>
</evidence>
<feature type="region of interest" description="Disordered" evidence="1">
    <location>
        <begin position="35"/>
        <end position="69"/>
    </location>
</feature>
<feature type="compositionally biased region" description="Polar residues" evidence="1">
    <location>
        <begin position="45"/>
        <end position="66"/>
    </location>
</feature>
<reference evidence="2 3" key="1">
    <citation type="submission" date="2014-06" db="EMBL/GenBank/DDBJ databases">
        <title>Evolutionary Origins and Diversification of the Mycorrhizal Mutualists.</title>
        <authorList>
            <consortium name="DOE Joint Genome Institute"/>
            <consortium name="Mycorrhizal Genomics Consortium"/>
            <person name="Kohler A."/>
            <person name="Kuo A."/>
            <person name="Nagy L.G."/>
            <person name="Floudas D."/>
            <person name="Copeland A."/>
            <person name="Barry K.W."/>
            <person name="Cichocki N."/>
            <person name="Veneault-Fourrey C."/>
            <person name="LaButti K."/>
            <person name="Lindquist E.A."/>
            <person name="Lipzen A."/>
            <person name="Lundell T."/>
            <person name="Morin E."/>
            <person name="Murat C."/>
            <person name="Riley R."/>
            <person name="Ohm R."/>
            <person name="Sun H."/>
            <person name="Tunlid A."/>
            <person name="Henrissat B."/>
            <person name="Grigoriev I.V."/>
            <person name="Hibbett D.S."/>
            <person name="Martin F."/>
        </authorList>
    </citation>
    <scope>NUCLEOTIDE SEQUENCE [LARGE SCALE GENOMIC DNA]</scope>
    <source>
        <strain evidence="2 3">SS14</strain>
    </source>
</reference>
<gene>
    <name evidence="2" type="ORF">M422DRAFT_784044</name>
</gene>
<dbReference type="Proteomes" id="UP000054279">
    <property type="component" value="Unassembled WGS sequence"/>
</dbReference>
<evidence type="ECO:0000256" key="1">
    <source>
        <dbReference type="SAM" id="MobiDB-lite"/>
    </source>
</evidence>
<dbReference type="HOGENOM" id="CLU_2051134_0_0_1"/>
<keyword evidence="3" id="KW-1185">Reference proteome</keyword>
<protein>
    <submittedName>
        <fullName evidence="2">Uncharacterized protein</fullName>
    </submittedName>
</protein>
<proteinExistence type="predicted"/>
<evidence type="ECO:0000313" key="3">
    <source>
        <dbReference type="Proteomes" id="UP000054279"/>
    </source>
</evidence>
<organism evidence="2 3">
    <name type="scientific">Sphaerobolus stellatus (strain SS14)</name>
    <dbReference type="NCBI Taxonomy" id="990650"/>
    <lineage>
        <taxon>Eukaryota</taxon>
        <taxon>Fungi</taxon>
        <taxon>Dikarya</taxon>
        <taxon>Basidiomycota</taxon>
        <taxon>Agaricomycotina</taxon>
        <taxon>Agaricomycetes</taxon>
        <taxon>Phallomycetidae</taxon>
        <taxon>Geastrales</taxon>
        <taxon>Sphaerobolaceae</taxon>
        <taxon>Sphaerobolus</taxon>
    </lineage>
</organism>
<feature type="region of interest" description="Disordered" evidence="1">
    <location>
        <begin position="98"/>
        <end position="120"/>
    </location>
</feature>
<sequence>MHGLSVPRQIALTLPSAHVLAIARSVHSSSRILASQGLPNDEVNDNCNRNQKQSKSEQAYENAENSKSPEEFAEAWRSVIQDIFPPEMGLKTTVKLEERAPSTATPSLALLPLRNKPAQP</sequence>
<dbReference type="EMBL" id="KN837264">
    <property type="protein sequence ID" value="KIJ30339.1"/>
    <property type="molecule type" value="Genomic_DNA"/>
</dbReference>
<dbReference type="AlphaFoldDB" id="A0A0C9U7K0"/>